<name>A0A246JLQ1_9BURK</name>
<dbReference type="AlphaFoldDB" id="A0A246JLQ1"/>
<dbReference type="SUPFAM" id="SSF47598">
    <property type="entry name" value="Ribbon-helix-helix"/>
    <property type="match status" value="1"/>
</dbReference>
<keyword evidence="2" id="KW-1185">Reference proteome</keyword>
<sequence length="110" mass="12459">MVAVFQSIEPYMPLANFNVQIDEQLKARIETIAQRIHVGVDELVSSLIEDWLLRVAPDSPDVSEAEALLELRHDQAMKEALRGDLVPQDEFDAAFNAMLTDARQRQGLKR</sequence>
<protein>
    <submittedName>
        <fullName evidence="1">Uncharacterized protein</fullName>
    </submittedName>
</protein>
<evidence type="ECO:0000313" key="1">
    <source>
        <dbReference type="EMBL" id="OWQ93433.1"/>
    </source>
</evidence>
<proteinExistence type="predicted"/>
<reference evidence="1 2" key="1">
    <citation type="journal article" date="2008" name="Int. J. Syst. Evol. Microbiol.">
        <title>Description of Roseateles aquatilis sp. nov. and Roseateles terrae sp. nov., in the class Betaproteobacteria, and emended description of the genus Roseateles.</title>
        <authorList>
            <person name="Gomila M."/>
            <person name="Bowien B."/>
            <person name="Falsen E."/>
            <person name="Moore E.R."/>
            <person name="Lalucat J."/>
        </authorList>
    </citation>
    <scope>NUCLEOTIDE SEQUENCE [LARGE SCALE GENOMIC DNA]</scope>
    <source>
        <strain evidence="1 2">CCUG 48205</strain>
    </source>
</reference>
<accession>A0A246JLQ1</accession>
<evidence type="ECO:0000313" key="2">
    <source>
        <dbReference type="Proteomes" id="UP000197468"/>
    </source>
</evidence>
<dbReference type="GO" id="GO:0006355">
    <property type="term" value="P:regulation of DNA-templated transcription"/>
    <property type="evidence" value="ECO:0007669"/>
    <property type="project" value="InterPro"/>
</dbReference>
<gene>
    <name evidence="1" type="ORF">CDN99_02880</name>
</gene>
<dbReference type="InterPro" id="IPR010985">
    <property type="entry name" value="Ribbon_hlx_hlx"/>
</dbReference>
<comment type="caution">
    <text evidence="1">The sequence shown here is derived from an EMBL/GenBank/DDBJ whole genome shotgun (WGS) entry which is preliminary data.</text>
</comment>
<dbReference type="Proteomes" id="UP000197468">
    <property type="component" value="Unassembled WGS sequence"/>
</dbReference>
<organism evidence="1 2">
    <name type="scientific">Roseateles aquatilis</name>
    <dbReference type="NCBI Taxonomy" id="431061"/>
    <lineage>
        <taxon>Bacteria</taxon>
        <taxon>Pseudomonadati</taxon>
        <taxon>Pseudomonadota</taxon>
        <taxon>Betaproteobacteria</taxon>
        <taxon>Burkholderiales</taxon>
        <taxon>Sphaerotilaceae</taxon>
        <taxon>Roseateles</taxon>
    </lineage>
</organism>
<dbReference type="EMBL" id="NIOF01000001">
    <property type="protein sequence ID" value="OWQ93433.1"/>
    <property type="molecule type" value="Genomic_DNA"/>
</dbReference>